<dbReference type="Proteomes" id="UP000232638">
    <property type="component" value="Chromosome"/>
</dbReference>
<protein>
    <submittedName>
        <fullName evidence="1">Uncharacterized protein</fullName>
    </submittedName>
</protein>
<dbReference type="EMBL" id="CP020370">
    <property type="protein sequence ID" value="AUB84547.1"/>
    <property type="molecule type" value="Genomic_DNA"/>
</dbReference>
<proteinExistence type="predicted"/>
<sequence>MALAPANAVELAGNGLGDVAETSYYTVRNGQQTNISLVNTSADYVVAVKVRFRQAADSKDVLDFNVFLSPNDVWTATVGLNTGTGLPWVQTTDLSCTTPTVMPKGTANTAANRQLGFVVVGTNGAGAQIKQVDFVTASNPLSTEGYIEIIEMGVAVPKSDIYPDASLLASWAVSTSRNCANLASVYPPTLRPILVTGSQARQAPPGITATCNTDTNTGPTSLYQWPLIPSRGAAASGTTAFQAEFCEPLNVLKVASNIVRTNTGIVFDAPVTTFANFFSPAAGSENQLAPNANDLMGWTPQQVRPNLLDGSPAGALRSPTTGLPAADPANPALSIQVFNGVSRTAGFTYSSASPIPTVDAVGSLITAFEVDNEWWANNGALPSTGWVVNFPTKHHYGVQPSATTEDPFFGVYPRSYTYYGPFADGTNQGSCQPVGLTYWDREEKEVVGIVEPSPPSGRCLPLEVSTISFRTGTNYFSSQNPNTFAIQLGFSSGWAALGFTSAGSIASSVTTSTPISYTFAGLPTIGFSATTIANGTVNASYNTPHAYQRFIAP</sequence>
<keyword evidence="2" id="KW-1185">Reference proteome</keyword>
<name>A0A2K8UG91_9GAMM</name>
<accession>A0A2K8UG91</accession>
<reference evidence="1 2" key="1">
    <citation type="submission" date="2017-03" db="EMBL/GenBank/DDBJ databases">
        <title>Complete genome sequence of Candidatus 'Thiodictyon syntrophicum' sp. nov. strain Cad16T, a photolithoautotroph purple sulfur bacterium isolated from an alpine meromictic lake.</title>
        <authorList>
            <person name="Luedin S.M."/>
            <person name="Pothier J.F."/>
            <person name="Danza F."/>
            <person name="Storelli N."/>
            <person name="Wittwer M."/>
            <person name="Tonolla M."/>
        </authorList>
    </citation>
    <scope>NUCLEOTIDE SEQUENCE [LARGE SCALE GENOMIC DNA]</scope>
    <source>
        <strain evidence="1 2">Cad16T</strain>
    </source>
</reference>
<dbReference type="AlphaFoldDB" id="A0A2K8UG91"/>
<gene>
    <name evidence="1" type="ORF">THSYN_28855</name>
</gene>
<evidence type="ECO:0000313" key="2">
    <source>
        <dbReference type="Proteomes" id="UP000232638"/>
    </source>
</evidence>
<dbReference type="KEGG" id="tsy:THSYN_28855"/>
<evidence type="ECO:0000313" key="1">
    <source>
        <dbReference type="EMBL" id="AUB84547.1"/>
    </source>
</evidence>
<organism evidence="1 2">
    <name type="scientific">Candidatus Thiodictyon syntrophicum</name>
    <dbReference type="NCBI Taxonomy" id="1166950"/>
    <lineage>
        <taxon>Bacteria</taxon>
        <taxon>Pseudomonadati</taxon>
        <taxon>Pseudomonadota</taxon>
        <taxon>Gammaproteobacteria</taxon>
        <taxon>Chromatiales</taxon>
        <taxon>Chromatiaceae</taxon>
        <taxon>Thiodictyon</taxon>
    </lineage>
</organism>